<gene>
    <name evidence="8" type="ORF">PF001_g6493</name>
    <name evidence="7" type="ORF">PF002_g8595</name>
    <name evidence="6" type="ORF">PF004_g7810</name>
    <name evidence="5" type="ORF">PF005_g7610</name>
    <name evidence="4" type="ORF">PF006_g6820</name>
    <name evidence="3" type="ORF">PF007_g5943</name>
    <name evidence="9" type="ORF">PF008_g6937</name>
    <name evidence="1" type="ORF">PF009_g7820</name>
    <name evidence="2" type="ORF">PF011_g8043</name>
</gene>
<evidence type="ECO:0000313" key="9">
    <source>
        <dbReference type="EMBL" id="KAE9349366.1"/>
    </source>
</evidence>
<dbReference type="Proteomes" id="UP000429523">
    <property type="component" value="Unassembled WGS sequence"/>
</dbReference>
<evidence type="ECO:0000313" key="13">
    <source>
        <dbReference type="Proteomes" id="UP000440367"/>
    </source>
</evidence>
<dbReference type="EMBL" id="QXFY01000283">
    <property type="protein sequence ID" value="KAE9349366.1"/>
    <property type="molecule type" value="Genomic_DNA"/>
</dbReference>
<evidence type="ECO:0000313" key="11">
    <source>
        <dbReference type="Proteomes" id="UP000433483"/>
    </source>
</evidence>
<evidence type="ECO:0000313" key="14">
    <source>
        <dbReference type="Proteomes" id="UP000440732"/>
    </source>
</evidence>
<evidence type="ECO:0000313" key="6">
    <source>
        <dbReference type="EMBL" id="KAE9239747.1"/>
    </source>
</evidence>
<keyword evidence="11" id="KW-1185">Reference proteome</keyword>
<evidence type="ECO:0000313" key="16">
    <source>
        <dbReference type="Proteomes" id="UP000460718"/>
    </source>
</evidence>
<dbReference type="EMBL" id="QXGF01000307">
    <property type="protein sequence ID" value="KAE8942430.1"/>
    <property type="molecule type" value="Genomic_DNA"/>
</dbReference>
<evidence type="ECO:0000313" key="1">
    <source>
        <dbReference type="EMBL" id="KAE8942430.1"/>
    </source>
</evidence>
<dbReference type="EMBL" id="QXFW01000370">
    <property type="protein sequence ID" value="KAE9014452.1"/>
    <property type="molecule type" value="Genomic_DNA"/>
</dbReference>
<name>A0A6A3YMI4_9STRA</name>
<dbReference type="EMBL" id="QXFZ01000214">
    <property type="protein sequence ID" value="KAE9126533.1"/>
    <property type="molecule type" value="Genomic_DNA"/>
</dbReference>
<dbReference type="Proteomes" id="UP000440367">
    <property type="component" value="Unassembled WGS sequence"/>
</dbReference>
<dbReference type="Proteomes" id="UP000460718">
    <property type="component" value="Unassembled WGS sequence"/>
</dbReference>
<dbReference type="Proteomes" id="UP000440732">
    <property type="component" value="Unassembled WGS sequence"/>
</dbReference>
<dbReference type="Proteomes" id="UP000486351">
    <property type="component" value="Unassembled WGS sequence"/>
</dbReference>
<reference evidence="10 11" key="1">
    <citation type="submission" date="2018-08" db="EMBL/GenBank/DDBJ databases">
        <title>Genomic investigation of the strawberry pathogen Phytophthora fragariae indicates pathogenicity is determined by transcriptional variation in three key races.</title>
        <authorList>
            <person name="Adams T.M."/>
            <person name="Armitage A.D."/>
            <person name="Sobczyk M.K."/>
            <person name="Bates H.J."/>
            <person name="Dunwell J.M."/>
            <person name="Nellist C.F."/>
            <person name="Harrison R.J."/>
        </authorList>
    </citation>
    <scope>NUCLEOTIDE SEQUENCE [LARGE SCALE GENOMIC DNA]</scope>
    <source>
        <strain evidence="8 12">A4</strain>
        <strain evidence="7 13">BC-1</strain>
        <strain evidence="6 17">BC-23</strain>
        <strain evidence="5 11">NOV-27</strain>
        <strain evidence="4 14">NOV-5</strain>
        <strain evidence="3 15">NOV-71</strain>
        <strain evidence="9 18">NOV-77</strain>
        <strain evidence="1 10">NOV-9</strain>
        <strain evidence="2 16">SCRP245</strain>
    </source>
</reference>
<dbReference type="Proteomes" id="UP000433483">
    <property type="component" value="Unassembled WGS sequence"/>
</dbReference>
<dbReference type="EMBL" id="QXGD01000340">
    <property type="protein sequence ID" value="KAE9242738.1"/>
    <property type="molecule type" value="Genomic_DNA"/>
</dbReference>
<comment type="caution">
    <text evidence="5">The sequence shown here is derived from an EMBL/GenBank/DDBJ whole genome shotgun (WGS) entry which is preliminary data.</text>
</comment>
<dbReference type="EMBL" id="QXGA01000282">
    <property type="protein sequence ID" value="KAE9148613.1"/>
    <property type="molecule type" value="Genomic_DNA"/>
</dbReference>
<evidence type="ECO:0000313" key="5">
    <source>
        <dbReference type="EMBL" id="KAE9220107.1"/>
    </source>
</evidence>
<evidence type="ECO:0000313" key="3">
    <source>
        <dbReference type="EMBL" id="KAE9126533.1"/>
    </source>
</evidence>
<evidence type="ECO:0000313" key="4">
    <source>
        <dbReference type="EMBL" id="KAE9148613.1"/>
    </source>
</evidence>
<evidence type="ECO:0000313" key="15">
    <source>
        <dbReference type="Proteomes" id="UP000441208"/>
    </source>
</evidence>
<dbReference type="AlphaFoldDB" id="A0A6A3YMI4"/>
<evidence type="ECO:0000313" key="12">
    <source>
        <dbReference type="Proteomes" id="UP000437068"/>
    </source>
</evidence>
<evidence type="ECO:0000313" key="10">
    <source>
        <dbReference type="Proteomes" id="UP000429523"/>
    </source>
</evidence>
<dbReference type="EMBL" id="QXGC01000348">
    <property type="protein sequence ID" value="KAE9239747.1"/>
    <property type="molecule type" value="Genomic_DNA"/>
</dbReference>
<evidence type="ECO:0000313" key="8">
    <source>
        <dbReference type="EMBL" id="KAE9318195.1"/>
    </source>
</evidence>
<dbReference type="Proteomes" id="UP000476176">
    <property type="component" value="Unassembled WGS sequence"/>
</dbReference>
<dbReference type="EMBL" id="QXGE01000260">
    <property type="protein sequence ID" value="KAE9318195.1"/>
    <property type="molecule type" value="Genomic_DNA"/>
</dbReference>
<dbReference type="OrthoDB" id="110846at2759"/>
<evidence type="ECO:0000313" key="2">
    <source>
        <dbReference type="EMBL" id="KAE9014452.1"/>
    </source>
</evidence>
<protein>
    <submittedName>
        <fullName evidence="5">Uncharacterized protein</fullName>
    </submittedName>
</protein>
<organism evidence="5 11">
    <name type="scientific">Phytophthora fragariae</name>
    <dbReference type="NCBI Taxonomy" id="53985"/>
    <lineage>
        <taxon>Eukaryota</taxon>
        <taxon>Sar</taxon>
        <taxon>Stramenopiles</taxon>
        <taxon>Oomycota</taxon>
        <taxon>Peronosporomycetes</taxon>
        <taxon>Peronosporales</taxon>
        <taxon>Peronosporaceae</taxon>
        <taxon>Phytophthora</taxon>
    </lineage>
</organism>
<evidence type="ECO:0000313" key="17">
    <source>
        <dbReference type="Proteomes" id="UP000476176"/>
    </source>
</evidence>
<sequence length="223" mass="25482">MSRSRDIFERLMQQTVRNVLFREPSTRIQAVPVAKSAATTIGETSNVHTAPPKTEVRPGSLLHQLVNLNAKCIDNPAEDDEDNNADRVIPGLWISDCMNWSIERLKAEKAEIKRYLHEQRRSMKTCQKTTEPSAQDSIVHEAYAILKLFLLERDPDYRQCLQQSIGGNNSFLTSLHVQLTLYATYFERANGRQISKRADVKPVESLYEFFAAHHRAPNSQLTE</sequence>
<evidence type="ECO:0000313" key="18">
    <source>
        <dbReference type="Proteomes" id="UP000486351"/>
    </source>
</evidence>
<evidence type="ECO:0000313" key="7">
    <source>
        <dbReference type="EMBL" id="KAE9242738.1"/>
    </source>
</evidence>
<dbReference type="EMBL" id="QXGB01000307">
    <property type="protein sequence ID" value="KAE9220107.1"/>
    <property type="molecule type" value="Genomic_DNA"/>
</dbReference>
<dbReference type="Proteomes" id="UP000441208">
    <property type="component" value="Unassembled WGS sequence"/>
</dbReference>
<accession>A0A6A3YMI4</accession>
<dbReference type="Proteomes" id="UP000437068">
    <property type="component" value="Unassembled WGS sequence"/>
</dbReference>
<proteinExistence type="predicted"/>